<feature type="site" description="Positions MEP for the nucleophilic attack" evidence="3">
    <location>
        <position position="215"/>
    </location>
</feature>
<dbReference type="HAMAP" id="MF_00108">
    <property type="entry name" value="IspD"/>
    <property type="match status" value="1"/>
</dbReference>
<reference evidence="4 5" key="1">
    <citation type="submission" date="2018-10" db="EMBL/GenBank/DDBJ databases">
        <title>Genomic Encyclopedia of Type Strains, Phase IV (KMG-IV): sequencing the most valuable type-strain genomes for metagenomic binning, comparative biology and taxonomic classification.</title>
        <authorList>
            <person name="Goeker M."/>
        </authorList>
    </citation>
    <scope>NUCLEOTIDE SEQUENCE [LARGE SCALE GENOMIC DNA]</scope>
    <source>
        <strain evidence="4 5">DSM 22228</strain>
    </source>
</reference>
<dbReference type="GO" id="GO:0019288">
    <property type="term" value="P:isopentenyl diphosphate biosynthetic process, methylerythritol 4-phosphate pathway"/>
    <property type="evidence" value="ECO:0007669"/>
    <property type="project" value="UniProtKB-UniRule"/>
</dbReference>
<dbReference type="GO" id="GO:0050518">
    <property type="term" value="F:2-C-methyl-D-erythritol 4-phosphate cytidylyltransferase activity"/>
    <property type="evidence" value="ECO:0007669"/>
    <property type="project" value="UniProtKB-UniRule"/>
</dbReference>
<dbReference type="OrthoDB" id="9806837at2"/>
<feature type="site" description="Positions MEP for the nucleophilic attack" evidence="3">
    <location>
        <position position="159"/>
    </location>
</feature>
<dbReference type="EC" id="2.7.7.60" evidence="3"/>
<dbReference type="AlphaFoldDB" id="A0A495RJX7"/>
<feature type="site" description="Transition state stabilizer" evidence="3">
    <location>
        <position position="25"/>
    </location>
</feature>
<dbReference type="Proteomes" id="UP000278542">
    <property type="component" value="Unassembled WGS sequence"/>
</dbReference>
<dbReference type="EMBL" id="RBWY01000001">
    <property type="protein sequence ID" value="RKS87088.1"/>
    <property type="molecule type" value="Genomic_DNA"/>
</dbReference>
<dbReference type="SUPFAM" id="SSF53448">
    <property type="entry name" value="Nucleotide-diphospho-sugar transferases"/>
    <property type="match status" value="1"/>
</dbReference>
<dbReference type="RefSeq" id="WP_121144007.1">
    <property type="nucleotide sequence ID" value="NZ_RBWY01000001.1"/>
</dbReference>
<keyword evidence="5" id="KW-1185">Reference proteome</keyword>
<comment type="similarity">
    <text evidence="3">Belongs to the IspD/TarI cytidylyltransferase family. IspD subfamily.</text>
</comment>
<dbReference type="PANTHER" id="PTHR32125">
    <property type="entry name" value="2-C-METHYL-D-ERYTHRITOL 4-PHOSPHATE CYTIDYLYLTRANSFERASE, CHLOROPLASTIC"/>
    <property type="match status" value="1"/>
</dbReference>
<gene>
    <name evidence="3" type="primary">ispD</name>
    <name evidence="4" type="ORF">DES39_0302</name>
</gene>
<dbReference type="FunFam" id="3.90.550.10:FF:000003">
    <property type="entry name" value="2-C-methyl-D-erythritol 4-phosphate cytidylyltransferase"/>
    <property type="match status" value="1"/>
</dbReference>
<dbReference type="NCBIfam" id="TIGR00453">
    <property type="entry name" value="ispD"/>
    <property type="match status" value="1"/>
</dbReference>
<feature type="site" description="Transition state stabilizer" evidence="3">
    <location>
        <position position="18"/>
    </location>
</feature>
<dbReference type="UniPathway" id="UPA00056">
    <property type="reaction ID" value="UER00093"/>
</dbReference>
<keyword evidence="1 3" id="KW-0808">Transferase</keyword>
<evidence type="ECO:0000256" key="2">
    <source>
        <dbReference type="ARBA" id="ARBA00022695"/>
    </source>
</evidence>
<dbReference type="Pfam" id="PF01128">
    <property type="entry name" value="IspD"/>
    <property type="match status" value="1"/>
</dbReference>
<evidence type="ECO:0000256" key="1">
    <source>
        <dbReference type="ARBA" id="ARBA00022679"/>
    </source>
</evidence>
<evidence type="ECO:0000313" key="5">
    <source>
        <dbReference type="Proteomes" id="UP000278542"/>
    </source>
</evidence>
<dbReference type="InterPro" id="IPR001228">
    <property type="entry name" value="IspD"/>
</dbReference>
<dbReference type="Gene3D" id="3.90.550.10">
    <property type="entry name" value="Spore Coat Polysaccharide Biosynthesis Protein SpsA, Chain A"/>
    <property type="match status" value="1"/>
</dbReference>
<dbReference type="CDD" id="cd02516">
    <property type="entry name" value="CDP-ME_synthetase"/>
    <property type="match status" value="1"/>
</dbReference>
<dbReference type="InterPro" id="IPR050088">
    <property type="entry name" value="IspD/TarI_cytidylyltransf_bact"/>
</dbReference>
<evidence type="ECO:0000256" key="3">
    <source>
        <dbReference type="HAMAP-Rule" id="MF_00108"/>
    </source>
</evidence>
<dbReference type="InterPro" id="IPR034683">
    <property type="entry name" value="IspD/TarI"/>
</dbReference>
<accession>A0A495RJX7</accession>
<protein>
    <recommendedName>
        <fullName evidence="3">2-C-methyl-D-erythritol 4-phosphate cytidylyltransferase</fullName>
        <ecNumber evidence="3">2.7.7.60</ecNumber>
    </recommendedName>
    <alternativeName>
        <fullName evidence="3">4-diphosphocytidyl-2C-methyl-D-erythritol synthase</fullName>
    </alternativeName>
    <alternativeName>
        <fullName evidence="3">MEP cytidylyltransferase</fullName>
        <shortName evidence="3">MCT</shortName>
    </alternativeName>
</protein>
<comment type="catalytic activity">
    <reaction evidence="3">
        <text>2-C-methyl-D-erythritol 4-phosphate + CTP + H(+) = 4-CDP-2-C-methyl-D-erythritol + diphosphate</text>
        <dbReference type="Rhea" id="RHEA:13429"/>
        <dbReference type="ChEBI" id="CHEBI:15378"/>
        <dbReference type="ChEBI" id="CHEBI:33019"/>
        <dbReference type="ChEBI" id="CHEBI:37563"/>
        <dbReference type="ChEBI" id="CHEBI:57823"/>
        <dbReference type="ChEBI" id="CHEBI:58262"/>
        <dbReference type="EC" id="2.7.7.60"/>
    </reaction>
</comment>
<keyword evidence="3" id="KW-0414">Isoprene biosynthesis</keyword>
<sequence>MVSQSIIAIVPAAGGGQRMNMSLPKQYIKIGQATILEHTLHKLLSLPLISRIIVVISPDDHFFTTLAIASNPRISFTHGGSTRAQSVLAGLTLVNDDSWALVHDAARPCVTHADIKKLVDAVIQANCGGILATKVTDTIKQSSHQSNIDFPTIIKTCDREYLWAAATPQMFKAKLLKESMLKAKEDGVSLTDEASAIEYCHGQPLLVECQRDNIKVTRPEDLPLATLYLQEQGYITK</sequence>
<dbReference type="PANTHER" id="PTHR32125:SF4">
    <property type="entry name" value="2-C-METHYL-D-ERYTHRITOL 4-PHOSPHATE CYTIDYLYLTRANSFERASE, CHLOROPLASTIC"/>
    <property type="match status" value="1"/>
</dbReference>
<evidence type="ECO:0000313" key="4">
    <source>
        <dbReference type="EMBL" id="RKS87088.1"/>
    </source>
</evidence>
<comment type="function">
    <text evidence="3">Catalyzes the formation of 4-diphosphocytidyl-2-C-methyl-D-erythritol from CTP and 2-C-methyl-D-erythritol 4-phosphate (MEP).</text>
</comment>
<dbReference type="InterPro" id="IPR029044">
    <property type="entry name" value="Nucleotide-diphossugar_trans"/>
</dbReference>
<keyword evidence="2 3" id="KW-0548">Nucleotidyltransferase</keyword>
<comment type="caution">
    <text evidence="4">The sequence shown here is derived from an EMBL/GenBank/DDBJ whole genome shotgun (WGS) entry which is preliminary data.</text>
</comment>
<organism evidence="4 5">
    <name type="scientific">Orbus hercynius</name>
    <dbReference type="NCBI Taxonomy" id="593135"/>
    <lineage>
        <taxon>Bacteria</taxon>
        <taxon>Pseudomonadati</taxon>
        <taxon>Pseudomonadota</taxon>
        <taxon>Gammaproteobacteria</taxon>
        <taxon>Orbales</taxon>
        <taxon>Orbaceae</taxon>
        <taxon>Orbus</taxon>
    </lineage>
</organism>
<comment type="pathway">
    <text evidence="3">Isoprenoid biosynthesis; isopentenyl diphosphate biosynthesis via DXP pathway; isopentenyl diphosphate from 1-deoxy-D-xylulose 5-phosphate: step 2/6.</text>
</comment>
<name>A0A495RJX7_9GAMM</name>
<proteinExistence type="inferred from homology"/>